<dbReference type="Proteomes" id="UP000194154">
    <property type="component" value="Chromosome"/>
</dbReference>
<dbReference type="GeneID" id="35295545"/>
<name>A0A1W7ADA0_9STAP</name>
<proteinExistence type="predicted"/>
<dbReference type="STRING" id="1855823.MCCS_14290"/>
<keyword evidence="2" id="KW-1185">Reference proteome</keyword>
<organism evidence="1 2">
    <name type="scientific">Macrococcoides canis</name>
    <dbReference type="NCBI Taxonomy" id="1855823"/>
    <lineage>
        <taxon>Bacteria</taxon>
        <taxon>Bacillati</taxon>
        <taxon>Bacillota</taxon>
        <taxon>Bacilli</taxon>
        <taxon>Bacillales</taxon>
        <taxon>Staphylococcaceae</taxon>
        <taxon>Macrococcoides</taxon>
    </lineage>
</organism>
<sequence length="74" mass="8866">MKYFHALWKLDNNRYAVRCIDWLNECVDLQFGNIEIPFSQIELIEVKKDDWLDSDLTVLYSPEVDGDLRTDRSR</sequence>
<dbReference type="KEGG" id="mcak:MCCS_14290"/>
<evidence type="ECO:0000313" key="2">
    <source>
        <dbReference type="Proteomes" id="UP000194154"/>
    </source>
</evidence>
<evidence type="ECO:0000313" key="1">
    <source>
        <dbReference type="EMBL" id="ARQ07070.1"/>
    </source>
</evidence>
<protein>
    <submittedName>
        <fullName evidence="1">Uncharacterized protein</fullName>
    </submittedName>
</protein>
<reference evidence="1 2" key="1">
    <citation type="journal article" date="2017" name="Int. J. Syst. Evol. Microbiol.">
        <title>Macrococcus canis sp. nov., a skin bacterium associated with infections in dogs.</title>
        <authorList>
            <person name="Gobeli Brawand S."/>
            <person name="Cotting K."/>
            <person name="Gomez-Sanz E."/>
            <person name="Collaud A."/>
            <person name="Thomann A."/>
            <person name="Brodard I."/>
            <person name="Rodriguez-Campos S."/>
            <person name="Strauss C."/>
            <person name="Perreten V."/>
        </authorList>
    </citation>
    <scope>NUCLEOTIDE SEQUENCE [LARGE SCALE GENOMIC DNA]</scope>
    <source>
        <strain evidence="1 2">KM45013</strain>
    </source>
</reference>
<accession>A0A1W7ADA0</accession>
<gene>
    <name evidence="1" type="ORF">MCCS_14290</name>
</gene>
<dbReference type="EMBL" id="CP021059">
    <property type="protein sequence ID" value="ARQ07070.1"/>
    <property type="molecule type" value="Genomic_DNA"/>
</dbReference>
<dbReference type="AlphaFoldDB" id="A0A1W7ADA0"/>
<dbReference type="RefSeq" id="WP_086042697.1">
    <property type="nucleotide sequence ID" value="NZ_CBCRZA010000002.1"/>
</dbReference>